<dbReference type="InterPro" id="IPR058245">
    <property type="entry name" value="NreC/VraR/RcsB-like_REC"/>
</dbReference>
<proteinExistence type="predicted"/>
<dbReference type="Gene3D" id="3.40.50.2300">
    <property type="match status" value="1"/>
</dbReference>
<gene>
    <name evidence="4" type="ORF">BDD43_0844</name>
</gene>
<evidence type="ECO:0000259" key="3">
    <source>
        <dbReference type="PROSITE" id="PS50110"/>
    </source>
</evidence>
<evidence type="ECO:0000313" key="4">
    <source>
        <dbReference type="EMBL" id="RKR80712.1"/>
    </source>
</evidence>
<accession>A0A495IVX1</accession>
<dbReference type="PROSITE" id="PS50110">
    <property type="entry name" value="RESPONSE_REGULATORY"/>
    <property type="match status" value="1"/>
</dbReference>
<reference evidence="4 5" key="1">
    <citation type="submission" date="2018-10" db="EMBL/GenBank/DDBJ databases">
        <title>Genomic Encyclopedia of Archaeal and Bacterial Type Strains, Phase II (KMG-II): from individual species to whole genera.</title>
        <authorList>
            <person name="Goeker M."/>
        </authorList>
    </citation>
    <scope>NUCLEOTIDE SEQUENCE [LARGE SCALE GENOMIC DNA]</scope>
    <source>
        <strain evidence="4 5">DSM 18602</strain>
    </source>
</reference>
<sequence>MDITTPITIAVVDDHALVREGMSNMLTTMGFQVVLQAVNGKDFLLQLDECPVLPDLCLLDINMPVMNGMETANVLKRQWPRIKILGYTFNNGEIPGMLASGADACWVKGNSSWELKTMILGLLAVG</sequence>
<dbReference type="CDD" id="cd17535">
    <property type="entry name" value="REC_NarL-like"/>
    <property type="match status" value="1"/>
</dbReference>
<dbReference type="GO" id="GO:0000160">
    <property type="term" value="P:phosphorelay signal transduction system"/>
    <property type="evidence" value="ECO:0007669"/>
    <property type="project" value="InterPro"/>
</dbReference>
<dbReference type="EMBL" id="RBKU01000001">
    <property type="protein sequence ID" value="RKR80712.1"/>
    <property type="molecule type" value="Genomic_DNA"/>
</dbReference>
<dbReference type="SMART" id="SM00448">
    <property type="entry name" value="REC"/>
    <property type="match status" value="1"/>
</dbReference>
<dbReference type="AlphaFoldDB" id="A0A495IVX1"/>
<keyword evidence="1 2" id="KW-0597">Phosphoprotein</keyword>
<comment type="caution">
    <text evidence="4">The sequence shown here is derived from an EMBL/GenBank/DDBJ whole genome shotgun (WGS) entry which is preliminary data.</text>
</comment>
<dbReference type="Pfam" id="PF00072">
    <property type="entry name" value="Response_reg"/>
    <property type="match status" value="1"/>
</dbReference>
<organism evidence="4 5">
    <name type="scientific">Mucilaginibacter gracilis</name>
    <dbReference type="NCBI Taxonomy" id="423350"/>
    <lineage>
        <taxon>Bacteria</taxon>
        <taxon>Pseudomonadati</taxon>
        <taxon>Bacteroidota</taxon>
        <taxon>Sphingobacteriia</taxon>
        <taxon>Sphingobacteriales</taxon>
        <taxon>Sphingobacteriaceae</taxon>
        <taxon>Mucilaginibacter</taxon>
    </lineage>
</organism>
<keyword evidence="5" id="KW-1185">Reference proteome</keyword>
<dbReference type="PANTHER" id="PTHR44591:SF3">
    <property type="entry name" value="RESPONSE REGULATORY DOMAIN-CONTAINING PROTEIN"/>
    <property type="match status" value="1"/>
</dbReference>
<evidence type="ECO:0000313" key="5">
    <source>
        <dbReference type="Proteomes" id="UP000268007"/>
    </source>
</evidence>
<name>A0A495IVX1_9SPHI</name>
<feature type="domain" description="Response regulatory" evidence="3">
    <location>
        <begin position="8"/>
        <end position="123"/>
    </location>
</feature>
<dbReference type="OrthoDB" id="9797341at2"/>
<dbReference type="Proteomes" id="UP000268007">
    <property type="component" value="Unassembled WGS sequence"/>
</dbReference>
<dbReference type="RefSeq" id="WP_121196541.1">
    <property type="nucleotide sequence ID" value="NZ_RBKU01000001.1"/>
</dbReference>
<dbReference type="InterPro" id="IPR050595">
    <property type="entry name" value="Bact_response_regulator"/>
</dbReference>
<dbReference type="PANTHER" id="PTHR44591">
    <property type="entry name" value="STRESS RESPONSE REGULATOR PROTEIN 1"/>
    <property type="match status" value="1"/>
</dbReference>
<dbReference type="InterPro" id="IPR001789">
    <property type="entry name" value="Sig_transdc_resp-reg_receiver"/>
</dbReference>
<evidence type="ECO:0000256" key="1">
    <source>
        <dbReference type="ARBA" id="ARBA00022553"/>
    </source>
</evidence>
<dbReference type="InterPro" id="IPR011006">
    <property type="entry name" value="CheY-like_superfamily"/>
</dbReference>
<feature type="modified residue" description="4-aspartylphosphate" evidence="2">
    <location>
        <position position="60"/>
    </location>
</feature>
<protein>
    <submittedName>
        <fullName evidence="4">Response regulator receiver domain-containing protein</fullName>
    </submittedName>
</protein>
<evidence type="ECO:0000256" key="2">
    <source>
        <dbReference type="PROSITE-ProRule" id="PRU00169"/>
    </source>
</evidence>
<dbReference type="SUPFAM" id="SSF52172">
    <property type="entry name" value="CheY-like"/>
    <property type="match status" value="1"/>
</dbReference>